<evidence type="ECO:0000313" key="1">
    <source>
        <dbReference type="EMBL" id="AWW40788.1"/>
    </source>
</evidence>
<evidence type="ECO:0000313" key="2">
    <source>
        <dbReference type="Proteomes" id="UP000249616"/>
    </source>
</evidence>
<protein>
    <submittedName>
        <fullName evidence="1">Uncharacterized protein</fullName>
    </submittedName>
</protein>
<name>A0A2Z4J7Y7_9ACTN</name>
<dbReference type="KEGG" id="scad:DN051_32335"/>
<accession>A0A2Z4J7Y7</accession>
<gene>
    <name evidence="1" type="ORF">DN051_32335</name>
</gene>
<dbReference type="AlphaFoldDB" id="A0A2Z4J7Y7"/>
<dbReference type="Proteomes" id="UP000249616">
    <property type="component" value="Chromosome"/>
</dbReference>
<proteinExistence type="predicted"/>
<sequence length="105" mass="11403">MGHAVIVSNCANCGNPVTFMAENASRIMAMPILPETGLPVDVQIIKGEDGNPVAAPREYTEEELQRARKNKKPMCLDCANRSVQNMRARGFEAPQVDASAYDIPA</sequence>
<keyword evidence="2" id="KW-1185">Reference proteome</keyword>
<dbReference type="EMBL" id="CP030073">
    <property type="protein sequence ID" value="AWW40788.1"/>
    <property type="molecule type" value="Genomic_DNA"/>
</dbReference>
<organism evidence="1 2">
    <name type="scientific">Streptomyces cadmiisoli</name>
    <dbReference type="NCBI Taxonomy" id="2184053"/>
    <lineage>
        <taxon>Bacteria</taxon>
        <taxon>Bacillati</taxon>
        <taxon>Actinomycetota</taxon>
        <taxon>Actinomycetes</taxon>
        <taxon>Kitasatosporales</taxon>
        <taxon>Streptomycetaceae</taxon>
        <taxon>Streptomyces</taxon>
        <taxon>Streptomyces aurantiacus group</taxon>
    </lineage>
</organism>
<reference evidence="1 2" key="1">
    <citation type="journal article" date="2019" name="Int. J. Syst. Evol. Microbiol.">
        <title>Streptomyces cadmiisoli sp. nov., a novel actinomycete isolated from cadmium-contaminated soil.</title>
        <authorList>
            <person name="Li K."/>
            <person name="Tang X."/>
            <person name="Zhao J."/>
            <person name="Guo Y."/>
            <person name="Tang Y."/>
            <person name="Gao J."/>
        </authorList>
    </citation>
    <scope>NUCLEOTIDE SEQUENCE [LARGE SCALE GENOMIC DNA]</scope>
    <source>
        <strain evidence="1 2">ZFG47</strain>
    </source>
</reference>